<sequence length="505" mass="56489">MEFELLIEAEQAINFGSISVGGIFLRLEKWRSETRYLREGENKSEAWVWVIGLPVSLWERDILRRIREECGGFLAVDSQTKKMEELQWARLLVKRNGEEFPNVVEVWVEELCYSLTLWWEARPVMRATMAGKRGKKVATGEEGQSSGSGQDMDPFRSFDGSPGESQGLGGLTLLGRAEPSWCSKEAKPIGLAPFLDLPCENGSSFLGLWFRKISGRTKTLELTVMPGLDNRGPPMPLAVVRAQLGEARPSMVIGQSLMGGLDAGISPFWVKDGMWRPFEELQSEGRSKTDCALLEEDARYENDPISSGPVVSGSLFSPSPIYGRTPLGEYYDLSGPGLDLTQGVTPRLCNVSGSIEQEIVKRWELIEVNSDSIEESREELCLALSMPQEGRGWEEASWEESDLARFSKFLGFSTEGLEKDILEFLVKIRKKRERVHSKTLLEKSRFERELKRLECSINYEEGKKKKCVVQETKIQLMSEGLVKSLGSGRFLDWGAMGAQGAAGGF</sequence>
<organism evidence="2 3">
    <name type="scientific">Vitis vinifera</name>
    <name type="common">Grape</name>
    <dbReference type="NCBI Taxonomy" id="29760"/>
    <lineage>
        <taxon>Eukaryota</taxon>
        <taxon>Viridiplantae</taxon>
        <taxon>Streptophyta</taxon>
        <taxon>Embryophyta</taxon>
        <taxon>Tracheophyta</taxon>
        <taxon>Spermatophyta</taxon>
        <taxon>Magnoliopsida</taxon>
        <taxon>eudicotyledons</taxon>
        <taxon>Gunneridae</taxon>
        <taxon>Pentapetalae</taxon>
        <taxon>rosids</taxon>
        <taxon>Vitales</taxon>
        <taxon>Vitaceae</taxon>
        <taxon>Viteae</taxon>
        <taxon>Vitis</taxon>
    </lineage>
</organism>
<gene>
    <name evidence="2" type="ORF">CK203_052047</name>
</gene>
<dbReference type="AlphaFoldDB" id="A0A438GR28"/>
<protein>
    <submittedName>
        <fullName evidence="2">Uncharacterized protein</fullName>
    </submittedName>
</protein>
<name>A0A438GR28_VITVI</name>
<feature type="region of interest" description="Disordered" evidence="1">
    <location>
        <begin position="131"/>
        <end position="164"/>
    </location>
</feature>
<proteinExistence type="predicted"/>
<evidence type="ECO:0000313" key="3">
    <source>
        <dbReference type="Proteomes" id="UP000288805"/>
    </source>
</evidence>
<evidence type="ECO:0000256" key="1">
    <source>
        <dbReference type="SAM" id="MobiDB-lite"/>
    </source>
</evidence>
<accession>A0A438GR28</accession>
<evidence type="ECO:0000313" key="2">
    <source>
        <dbReference type="EMBL" id="RVW74664.1"/>
    </source>
</evidence>
<feature type="compositionally biased region" description="Low complexity" evidence="1">
    <location>
        <begin position="140"/>
        <end position="150"/>
    </location>
</feature>
<dbReference type="EMBL" id="QGNW01000366">
    <property type="protein sequence ID" value="RVW74664.1"/>
    <property type="molecule type" value="Genomic_DNA"/>
</dbReference>
<dbReference type="PANTHER" id="PTHR34427:SF5">
    <property type="entry name" value="DUF4283 DOMAIN-CONTAINING PROTEIN"/>
    <property type="match status" value="1"/>
</dbReference>
<dbReference type="Proteomes" id="UP000288805">
    <property type="component" value="Unassembled WGS sequence"/>
</dbReference>
<dbReference type="PANTHER" id="PTHR34427">
    <property type="entry name" value="DUF4283 DOMAIN PROTEIN"/>
    <property type="match status" value="1"/>
</dbReference>
<reference evidence="2 3" key="1">
    <citation type="journal article" date="2018" name="PLoS Genet.">
        <title>Population sequencing reveals clonal diversity and ancestral inbreeding in the grapevine cultivar Chardonnay.</title>
        <authorList>
            <person name="Roach M.J."/>
            <person name="Johnson D.L."/>
            <person name="Bohlmann J."/>
            <person name="van Vuuren H.J."/>
            <person name="Jones S.J."/>
            <person name="Pretorius I.S."/>
            <person name="Schmidt S.A."/>
            <person name="Borneman A.R."/>
        </authorList>
    </citation>
    <scope>NUCLEOTIDE SEQUENCE [LARGE SCALE GENOMIC DNA]</scope>
    <source>
        <strain evidence="3">cv. Chardonnay</strain>
        <tissue evidence="2">Leaf</tissue>
    </source>
</reference>
<comment type="caution">
    <text evidence="2">The sequence shown here is derived from an EMBL/GenBank/DDBJ whole genome shotgun (WGS) entry which is preliminary data.</text>
</comment>